<dbReference type="Proteomes" id="UP000746612">
    <property type="component" value="Unassembled WGS sequence"/>
</dbReference>
<accession>A0A9N8X063</accession>
<reference evidence="1" key="1">
    <citation type="submission" date="2021-03" db="EMBL/GenBank/DDBJ databases">
        <authorList>
            <person name="Alouane T."/>
            <person name="Langin T."/>
            <person name="Bonhomme L."/>
        </authorList>
    </citation>
    <scope>NUCLEOTIDE SEQUENCE</scope>
    <source>
        <strain evidence="1">MDC_Fg202</strain>
    </source>
</reference>
<dbReference type="EMBL" id="CAJPIJ010000195">
    <property type="protein sequence ID" value="CAG2009959.1"/>
    <property type="molecule type" value="Genomic_DNA"/>
</dbReference>
<proteinExistence type="predicted"/>
<name>A0A9N8X063_GIBZA</name>
<evidence type="ECO:0000313" key="1">
    <source>
        <dbReference type="EMBL" id="CAG2009959.1"/>
    </source>
</evidence>
<protein>
    <submittedName>
        <fullName evidence="1">Uncharacterized protein</fullName>
    </submittedName>
</protein>
<sequence length="481" mass="54882">MRFNRTTFLNTFPPHQTSLHPQYANNPSKSKLLGTSFWSDSAVFILLTEALQIIAPEMNETQDSTELDSLHPPFSTSDLSISKGAQNNTMGSLPRYRDELTLTIQPPTDPKTLAQDFVPFLTQFGSWEGGPYVHPRLLSFKNLKAKANWIPSLPQGDGEARDAICNFYQAPKGGAKCWIALCSTETRQGKHVVVYDPDPCDMKDKARDRNGRVRASAVLKQAQWGLVEYIRQNKSSKVRVWYSTDASSAGQNKCMAYSLDKVVEWARMEDDVCHGYTDRRLRHCIELKGWKTMTAGQAEDECALQRTIRLRLIPPPTDPQIQSEQLIPFVSQFQNWANAPYVHPHPLSFRNAKAKTNWEASLPDAECRDTVQDFFRAKKGGKRCWIAFCSTERVNSIKEKEWDDEPWHCYAIAVIQDETRGKRLVIFDPDPDGAVSSRRGRDQLRISRVLRGLQSAIWNFMRENKCKDVHVWYSTDRSCEG</sequence>
<comment type="caution">
    <text evidence="1">The sequence shown here is derived from an EMBL/GenBank/DDBJ whole genome shotgun (WGS) entry which is preliminary data.</text>
</comment>
<gene>
    <name evidence="1" type="ORF">MDCFG202_LOCUS591893</name>
</gene>
<dbReference type="AlphaFoldDB" id="A0A9N8X063"/>
<organism evidence="1 2">
    <name type="scientific">Gibberella zeae</name>
    <name type="common">Wheat head blight fungus</name>
    <name type="synonym">Fusarium graminearum</name>
    <dbReference type="NCBI Taxonomy" id="5518"/>
    <lineage>
        <taxon>Eukaryota</taxon>
        <taxon>Fungi</taxon>
        <taxon>Dikarya</taxon>
        <taxon>Ascomycota</taxon>
        <taxon>Pezizomycotina</taxon>
        <taxon>Sordariomycetes</taxon>
        <taxon>Hypocreomycetidae</taxon>
        <taxon>Hypocreales</taxon>
        <taxon>Nectriaceae</taxon>
        <taxon>Fusarium</taxon>
    </lineage>
</organism>
<evidence type="ECO:0000313" key="2">
    <source>
        <dbReference type="Proteomes" id="UP000746612"/>
    </source>
</evidence>